<comment type="similarity">
    <text evidence="1">Belongs to the bacterial ribosomal protein bL9 family.</text>
</comment>
<evidence type="ECO:0000256" key="1">
    <source>
        <dbReference type="ARBA" id="ARBA00010605"/>
    </source>
</evidence>
<keyword evidence="4 8" id="KW-0689">Ribosomal protein</keyword>
<evidence type="ECO:0000256" key="5">
    <source>
        <dbReference type="ARBA" id="ARBA00023274"/>
    </source>
</evidence>
<dbReference type="PROSITE" id="PS00651">
    <property type="entry name" value="RIBOSOMAL_L9"/>
    <property type="match status" value="1"/>
</dbReference>
<dbReference type="GO" id="GO:1990904">
    <property type="term" value="C:ribonucleoprotein complex"/>
    <property type="evidence" value="ECO:0007669"/>
    <property type="project" value="UniProtKB-KW"/>
</dbReference>
<dbReference type="InterPro" id="IPR020070">
    <property type="entry name" value="Ribosomal_bL9_N"/>
</dbReference>
<reference evidence="8" key="1">
    <citation type="submission" date="2019-09" db="EMBL/GenBank/DDBJ databases">
        <title>The Mitochondrial Proteome of the Jakobid, Andalucia godoyi, a Protist With the Most Gene-Rich and Bacteria-Like Mitochondrial Genome.</title>
        <authorList>
            <person name="Gray M.W."/>
            <person name="Burger G."/>
            <person name="Derelle R."/>
            <person name="Klimes V."/>
            <person name="Leger M."/>
            <person name="Sarrasin M."/>
            <person name="Vlcek C."/>
            <person name="Roger A.J."/>
            <person name="Elias M."/>
            <person name="Lang B.F."/>
        </authorList>
    </citation>
    <scope>NUCLEOTIDE SEQUENCE</scope>
    <source>
        <strain evidence="8">And28</strain>
    </source>
</reference>
<dbReference type="Pfam" id="PF03948">
    <property type="entry name" value="Ribosomal_L9_C"/>
    <property type="match status" value="1"/>
</dbReference>
<evidence type="ECO:0000313" key="8">
    <source>
        <dbReference type="EMBL" id="KAF0852381.1"/>
    </source>
</evidence>
<dbReference type="InterPro" id="IPR020594">
    <property type="entry name" value="Ribosomal_bL9_bac/chp"/>
</dbReference>
<dbReference type="HAMAP" id="MF_00503">
    <property type="entry name" value="Ribosomal_bL9"/>
    <property type="match status" value="1"/>
</dbReference>
<keyword evidence="5" id="KW-0687">Ribonucleoprotein</keyword>
<dbReference type="InterPro" id="IPR036791">
    <property type="entry name" value="Ribosomal_bL9_C_sf"/>
</dbReference>
<accession>A0A8K0AHE6</accession>
<gene>
    <name evidence="8" type="ORF">ANDGO_06194</name>
</gene>
<evidence type="ECO:0000259" key="7">
    <source>
        <dbReference type="PROSITE" id="PS00651"/>
    </source>
</evidence>
<dbReference type="PANTHER" id="PTHR21368">
    <property type="entry name" value="50S RIBOSOMAL PROTEIN L9"/>
    <property type="match status" value="1"/>
</dbReference>
<dbReference type="GO" id="GO:0003735">
    <property type="term" value="F:structural constituent of ribosome"/>
    <property type="evidence" value="ECO:0007669"/>
    <property type="project" value="InterPro"/>
</dbReference>
<name>A0A8K0AHE6_ANDGO</name>
<dbReference type="SUPFAM" id="SSF55658">
    <property type="entry name" value="L9 N-domain-like"/>
    <property type="match status" value="1"/>
</dbReference>
<keyword evidence="2" id="KW-0699">rRNA-binding</keyword>
<dbReference type="EMBL" id="VRVR01000041">
    <property type="protein sequence ID" value="KAF0852381.1"/>
    <property type="molecule type" value="Genomic_DNA"/>
</dbReference>
<dbReference type="Gene3D" id="3.10.430.100">
    <property type="entry name" value="Ribosomal protein L9, C-terminal domain"/>
    <property type="match status" value="1"/>
</dbReference>
<evidence type="ECO:0000256" key="3">
    <source>
        <dbReference type="ARBA" id="ARBA00022884"/>
    </source>
</evidence>
<sequence>MASVIRRISNVSKTVTIVLQNDVPKLGLRGDLVKVRAGFARNYLCPQKLAVYASASNLAKIASERASEEAIFQAGRRAAEEASSKIGKLQLSFKRHSNDGQTLYGSVTAQDIAQAIEDKVSLGLSKLTRAPLKVNLEQPIKNVGTHDVGVEFQGKQVTVKVAVAKR</sequence>
<evidence type="ECO:0000313" key="9">
    <source>
        <dbReference type="Proteomes" id="UP000799049"/>
    </source>
</evidence>
<keyword evidence="3" id="KW-0694">RNA-binding</keyword>
<dbReference type="InterPro" id="IPR020069">
    <property type="entry name" value="Ribosomal_bL9_C"/>
</dbReference>
<dbReference type="InterPro" id="IPR009027">
    <property type="entry name" value="Ribosomal_bL9/RNase_H1_N"/>
</dbReference>
<dbReference type="Proteomes" id="UP000799049">
    <property type="component" value="Unassembled WGS sequence"/>
</dbReference>
<dbReference type="OrthoDB" id="5555409at2759"/>
<organism evidence="8 9">
    <name type="scientific">Andalucia godoyi</name>
    <name type="common">Flagellate</name>
    <dbReference type="NCBI Taxonomy" id="505711"/>
    <lineage>
        <taxon>Eukaryota</taxon>
        <taxon>Discoba</taxon>
        <taxon>Jakobida</taxon>
        <taxon>Andalucina</taxon>
        <taxon>Andaluciidae</taxon>
        <taxon>Andalucia</taxon>
    </lineage>
</organism>
<dbReference type="Gene3D" id="3.40.5.10">
    <property type="entry name" value="Ribosomal protein L9, N-terminal domain"/>
    <property type="match status" value="1"/>
</dbReference>
<proteinExistence type="inferred from homology"/>
<feature type="domain" description="Ribosomal protein L9" evidence="7">
    <location>
        <begin position="27"/>
        <end position="54"/>
    </location>
</feature>
<dbReference type="GO" id="GO:0019843">
    <property type="term" value="F:rRNA binding"/>
    <property type="evidence" value="ECO:0007669"/>
    <property type="project" value="UniProtKB-KW"/>
</dbReference>
<evidence type="ECO:0000256" key="6">
    <source>
        <dbReference type="ARBA" id="ARBA00035427"/>
    </source>
</evidence>
<dbReference type="AlphaFoldDB" id="A0A8K0AHE6"/>
<dbReference type="Pfam" id="PF01281">
    <property type="entry name" value="Ribosomal_L9_N"/>
    <property type="match status" value="1"/>
</dbReference>
<dbReference type="InterPro" id="IPR000244">
    <property type="entry name" value="Ribosomal_bL9"/>
</dbReference>
<protein>
    <recommendedName>
        <fullName evidence="6">50S ribosomal protein L9, chloroplastic</fullName>
    </recommendedName>
</protein>
<dbReference type="GO" id="GO:0006412">
    <property type="term" value="P:translation"/>
    <property type="evidence" value="ECO:0007669"/>
    <property type="project" value="InterPro"/>
</dbReference>
<keyword evidence="9" id="KW-1185">Reference proteome</keyword>
<dbReference type="GO" id="GO:0005840">
    <property type="term" value="C:ribosome"/>
    <property type="evidence" value="ECO:0007669"/>
    <property type="project" value="UniProtKB-KW"/>
</dbReference>
<evidence type="ECO:0000256" key="4">
    <source>
        <dbReference type="ARBA" id="ARBA00022980"/>
    </source>
</evidence>
<comment type="caution">
    <text evidence="8">The sequence shown here is derived from an EMBL/GenBank/DDBJ whole genome shotgun (WGS) entry which is preliminary data.</text>
</comment>
<dbReference type="NCBIfam" id="TIGR00158">
    <property type="entry name" value="L9"/>
    <property type="match status" value="1"/>
</dbReference>
<evidence type="ECO:0000256" key="2">
    <source>
        <dbReference type="ARBA" id="ARBA00022730"/>
    </source>
</evidence>
<dbReference type="InterPro" id="IPR036935">
    <property type="entry name" value="Ribosomal_bL9_N_sf"/>
</dbReference>
<dbReference type="SUPFAM" id="SSF55653">
    <property type="entry name" value="Ribosomal protein L9 C-domain"/>
    <property type="match status" value="1"/>
</dbReference>